<comment type="caution">
    <text evidence="1">The sequence shown here is derived from an EMBL/GenBank/DDBJ whole genome shotgun (WGS) entry which is preliminary data.</text>
</comment>
<organism evidence="1 2">
    <name type="scientific">Naganishia vaughanmartiniae</name>
    <dbReference type="NCBI Taxonomy" id="1424756"/>
    <lineage>
        <taxon>Eukaryota</taxon>
        <taxon>Fungi</taxon>
        <taxon>Dikarya</taxon>
        <taxon>Basidiomycota</taxon>
        <taxon>Agaricomycotina</taxon>
        <taxon>Tremellomycetes</taxon>
        <taxon>Filobasidiales</taxon>
        <taxon>Filobasidiaceae</taxon>
        <taxon>Naganishia</taxon>
    </lineage>
</organism>
<name>A0ACC2X9V1_9TREE</name>
<dbReference type="Proteomes" id="UP001243375">
    <property type="component" value="Unassembled WGS sequence"/>
</dbReference>
<sequence length="625" mass="69764">MIPLKKFLAIDNRRSEEQKVMVPSSRKRHRSDKGSSNEERPATSRSGSKQKAPVASGGAPLTFEAAPLSDESDFDQDDTPPEEDGKRTGKRTGKKKKKEAKVTESGESKSSVKRSGKASHEPSSADEVEVENEDSQTFAVFKMRTAHQEQARKEAERQSRRISQQRDTDSAAISGQKHLANHINQSSGSSAGSSREEHQMSTLTISGMSQSVKLSKRTPLRFPVSGQEESVPYHVMQRKAIMADGEDEEYSQDEEEELRAALVQKRAKDNEGNVMIPSYPPLPASRKTLLDLLIRKSQPRNTSHKQRQRNRGSDRSNNQSGSGSSADEGVDPSPKINDVKKLDEKVLSEDISSNDDDDDEILRFDTTTGRLIRPLRRKKTLGTRDALEPGQSEEEPDFVPTLVDMPRPSKQQFNKYQADASKRVEILKRLNAEAERVGVQFFYDRFLGIQVDDIGLVKGGVLGDDMGLGKTIQVLAFLSAVMRKKGNNDDMKPGLSRKDRARASEGHPFKFGKTCLITCPKTLVNNWKREIDTWTNLEFGVIESKADRESVIRKYQNGFLDLVLVPFDRLVGDIDVLKTLKFSIKNATAARTIAMKSISAECRFAMTEQIRGNVVCTRFCELKSA</sequence>
<evidence type="ECO:0000313" key="1">
    <source>
        <dbReference type="EMBL" id="KAJ9120583.1"/>
    </source>
</evidence>
<keyword evidence="2" id="KW-1185">Reference proteome</keyword>
<gene>
    <name evidence="1" type="ORF">QFC22_002512</name>
</gene>
<reference evidence="1" key="1">
    <citation type="submission" date="2023-04" db="EMBL/GenBank/DDBJ databases">
        <title>Draft Genome sequencing of Naganishia species isolated from polar environments using Oxford Nanopore Technology.</title>
        <authorList>
            <person name="Leo P."/>
            <person name="Venkateswaran K."/>
        </authorList>
    </citation>
    <scope>NUCLEOTIDE SEQUENCE</scope>
    <source>
        <strain evidence="1">MNA-CCFEE 5425</strain>
    </source>
</reference>
<accession>A0ACC2X9V1</accession>
<proteinExistence type="predicted"/>
<dbReference type="EMBL" id="JASBWU010000006">
    <property type="protein sequence ID" value="KAJ9120583.1"/>
    <property type="molecule type" value="Genomic_DNA"/>
</dbReference>
<evidence type="ECO:0000313" key="2">
    <source>
        <dbReference type="Proteomes" id="UP001243375"/>
    </source>
</evidence>
<protein>
    <submittedName>
        <fullName evidence="1">Uncharacterized protein</fullName>
    </submittedName>
</protein>